<dbReference type="AlphaFoldDB" id="A0A7W3JLS0"/>
<evidence type="ECO:0000313" key="3">
    <source>
        <dbReference type="Proteomes" id="UP000526083"/>
    </source>
</evidence>
<evidence type="ECO:0000256" key="1">
    <source>
        <dbReference type="SAM" id="Phobius"/>
    </source>
</evidence>
<keyword evidence="3" id="KW-1185">Reference proteome</keyword>
<keyword evidence="1" id="KW-0812">Transmembrane</keyword>
<protein>
    <submittedName>
        <fullName evidence="2">Uncharacterized protein</fullName>
    </submittedName>
</protein>
<dbReference type="EMBL" id="JACGWY010000001">
    <property type="protein sequence ID" value="MBA8815044.1"/>
    <property type="molecule type" value="Genomic_DNA"/>
</dbReference>
<comment type="caution">
    <text evidence="2">The sequence shown here is derived from an EMBL/GenBank/DDBJ whole genome shotgun (WGS) entry which is preliminary data.</text>
</comment>
<dbReference type="Proteomes" id="UP000526083">
    <property type="component" value="Unassembled WGS sequence"/>
</dbReference>
<keyword evidence="1" id="KW-1133">Transmembrane helix</keyword>
<organism evidence="2 3">
    <name type="scientific">Microbacterium halimionae</name>
    <dbReference type="NCBI Taxonomy" id="1526413"/>
    <lineage>
        <taxon>Bacteria</taxon>
        <taxon>Bacillati</taxon>
        <taxon>Actinomycetota</taxon>
        <taxon>Actinomycetes</taxon>
        <taxon>Micrococcales</taxon>
        <taxon>Microbacteriaceae</taxon>
        <taxon>Microbacterium</taxon>
    </lineage>
</organism>
<accession>A0A7W3JLS0</accession>
<keyword evidence="1" id="KW-0472">Membrane</keyword>
<sequence length="48" mass="5613">MRAPWDGPNGRAPYRGFRIFAFFFAIAAGAVTIGLFIWFVLYTFRFYL</sequence>
<feature type="transmembrane region" description="Helical" evidence="1">
    <location>
        <begin position="20"/>
        <end position="44"/>
    </location>
</feature>
<proteinExistence type="predicted"/>
<name>A0A7W3JLS0_9MICO</name>
<reference evidence="2 3" key="1">
    <citation type="submission" date="2020-07" db="EMBL/GenBank/DDBJ databases">
        <title>Sequencing the genomes of 1000 actinobacteria strains.</title>
        <authorList>
            <person name="Klenk H.-P."/>
        </authorList>
    </citation>
    <scope>NUCLEOTIDE SEQUENCE [LARGE SCALE GENOMIC DNA]</scope>
    <source>
        <strain evidence="2 3">DSM 27576</strain>
    </source>
</reference>
<evidence type="ECO:0000313" key="2">
    <source>
        <dbReference type="EMBL" id="MBA8815044.1"/>
    </source>
</evidence>
<gene>
    <name evidence="2" type="ORF">FHX48_000096</name>
</gene>